<comment type="caution">
    <text evidence="1">The sequence shown here is derived from an EMBL/GenBank/DDBJ whole genome shotgun (WGS) entry which is preliminary data.</text>
</comment>
<proteinExistence type="predicted"/>
<accession>X1HZ35</accession>
<dbReference type="AlphaFoldDB" id="X1HZ35"/>
<sequence>MKKDNKTQLNPDDEVQLIDLLLVLWKRKWLITGAKMPDRKRINP</sequence>
<gene>
    <name evidence="1" type="ORF">S03H2_48004</name>
</gene>
<evidence type="ECO:0000313" key="1">
    <source>
        <dbReference type="EMBL" id="GAH75411.1"/>
    </source>
</evidence>
<protein>
    <submittedName>
        <fullName evidence="1">Uncharacterized protein</fullName>
    </submittedName>
</protein>
<organism evidence="1">
    <name type="scientific">marine sediment metagenome</name>
    <dbReference type="NCBI Taxonomy" id="412755"/>
    <lineage>
        <taxon>unclassified sequences</taxon>
        <taxon>metagenomes</taxon>
        <taxon>ecological metagenomes</taxon>
    </lineage>
</organism>
<reference evidence="1" key="1">
    <citation type="journal article" date="2014" name="Front. Microbiol.">
        <title>High frequency of phylogenetically diverse reductive dehalogenase-homologous genes in deep subseafloor sedimentary metagenomes.</title>
        <authorList>
            <person name="Kawai M."/>
            <person name="Futagami T."/>
            <person name="Toyoda A."/>
            <person name="Takaki Y."/>
            <person name="Nishi S."/>
            <person name="Hori S."/>
            <person name="Arai W."/>
            <person name="Tsubouchi T."/>
            <person name="Morono Y."/>
            <person name="Uchiyama I."/>
            <person name="Ito T."/>
            <person name="Fujiyama A."/>
            <person name="Inagaki F."/>
            <person name="Takami H."/>
        </authorList>
    </citation>
    <scope>NUCLEOTIDE SEQUENCE</scope>
    <source>
        <strain evidence="1">Expedition CK06-06</strain>
    </source>
</reference>
<dbReference type="EMBL" id="BARU01030227">
    <property type="protein sequence ID" value="GAH75411.1"/>
    <property type="molecule type" value="Genomic_DNA"/>
</dbReference>
<name>X1HZ35_9ZZZZ</name>